<keyword evidence="2" id="KW-0418">Kinase</keyword>
<dbReference type="AlphaFoldDB" id="A0A392M1M1"/>
<dbReference type="SUPFAM" id="SSF56219">
    <property type="entry name" value="DNase I-like"/>
    <property type="match status" value="1"/>
</dbReference>
<keyword evidence="3" id="KW-1185">Reference proteome</keyword>
<feature type="non-terminal residue" evidence="2">
    <location>
        <position position="1"/>
    </location>
</feature>
<dbReference type="PANTHER" id="PTHR46890:SF50">
    <property type="entry name" value="RNA-DIRECTED DNA POLYMERASE, EUKARYOTA, REVERSE TRANSCRIPTASE ZINC-BINDING DOMAIN PROTEIN-RELATED"/>
    <property type="match status" value="1"/>
</dbReference>
<dbReference type="InterPro" id="IPR052343">
    <property type="entry name" value="Retrotransposon-Effector_Assoc"/>
</dbReference>
<dbReference type="PANTHER" id="PTHR46890">
    <property type="entry name" value="NON-LTR RETROLELEMENT REVERSE TRANSCRIPTASE-LIKE PROTEIN-RELATED"/>
    <property type="match status" value="1"/>
</dbReference>
<evidence type="ECO:0000313" key="3">
    <source>
        <dbReference type="Proteomes" id="UP000265520"/>
    </source>
</evidence>
<dbReference type="Proteomes" id="UP000265520">
    <property type="component" value="Unassembled WGS sequence"/>
</dbReference>
<feature type="domain" description="Reverse transcriptase" evidence="1">
    <location>
        <begin position="267"/>
        <end position="433"/>
    </location>
</feature>
<keyword evidence="2" id="KW-0808">Transferase</keyword>
<dbReference type="GO" id="GO:0016301">
    <property type="term" value="F:kinase activity"/>
    <property type="evidence" value="ECO:0007669"/>
    <property type="project" value="UniProtKB-KW"/>
</dbReference>
<dbReference type="CDD" id="cd01650">
    <property type="entry name" value="RT_nLTR_like"/>
    <property type="match status" value="1"/>
</dbReference>
<protein>
    <submittedName>
        <fullName evidence="2">Cysteine-rich receptor-like protein kinase</fullName>
    </submittedName>
</protein>
<comment type="caution">
    <text evidence="2">The sequence shown here is derived from an EMBL/GenBank/DDBJ whole genome shotgun (WGS) entry which is preliminary data.</text>
</comment>
<keyword evidence="2" id="KW-0675">Receptor</keyword>
<reference evidence="2 3" key="1">
    <citation type="journal article" date="2018" name="Front. Plant Sci.">
        <title>Red Clover (Trifolium pratense) and Zigzag Clover (T. medium) - A Picture of Genomic Similarities and Differences.</title>
        <authorList>
            <person name="Dluhosova J."/>
            <person name="Istvanek J."/>
            <person name="Nedelnik J."/>
            <person name="Repkova J."/>
        </authorList>
    </citation>
    <scope>NUCLEOTIDE SEQUENCE [LARGE SCALE GENOMIC DNA]</scope>
    <source>
        <strain evidence="3">cv. 10/8</strain>
        <tissue evidence="2">Leaf</tissue>
    </source>
</reference>
<feature type="non-terminal residue" evidence="2">
    <location>
        <position position="608"/>
    </location>
</feature>
<organism evidence="2 3">
    <name type="scientific">Trifolium medium</name>
    <dbReference type="NCBI Taxonomy" id="97028"/>
    <lineage>
        <taxon>Eukaryota</taxon>
        <taxon>Viridiplantae</taxon>
        <taxon>Streptophyta</taxon>
        <taxon>Embryophyta</taxon>
        <taxon>Tracheophyta</taxon>
        <taxon>Spermatophyta</taxon>
        <taxon>Magnoliopsida</taxon>
        <taxon>eudicotyledons</taxon>
        <taxon>Gunneridae</taxon>
        <taxon>Pentapetalae</taxon>
        <taxon>rosids</taxon>
        <taxon>fabids</taxon>
        <taxon>Fabales</taxon>
        <taxon>Fabaceae</taxon>
        <taxon>Papilionoideae</taxon>
        <taxon>50 kb inversion clade</taxon>
        <taxon>NPAAA clade</taxon>
        <taxon>Hologalegina</taxon>
        <taxon>IRL clade</taxon>
        <taxon>Trifolieae</taxon>
        <taxon>Trifolium</taxon>
    </lineage>
</organism>
<dbReference type="InterPro" id="IPR000477">
    <property type="entry name" value="RT_dom"/>
</dbReference>
<gene>
    <name evidence="2" type="ORF">A2U01_0002021</name>
</gene>
<proteinExistence type="predicted"/>
<evidence type="ECO:0000259" key="1">
    <source>
        <dbReference type="Pfam" id="PF00078"/>
    </source>
</evidence>
<dbReference type="InterPro" id="IPR036691">
    <property type="entry name" value="Endo/exonu/phosph_ase_sf"/>
</dbReference>
<dbReference type="Pfam" id="PF00078">
    <property type="entry name" value="RVT_1"/>
    <property type="match status" value="1"/>
</dbReference>
<sequence>RERGEERAVKPVLRRSYGGDERNDKCGWNYGVERTGAVLTLLLLWMRCVVGDFNAARKREERRGFGLSTPSSSSVEMWEFDKFVGNLNLEDLYSVGGNFTWFHSNGSAMSRIDRMLVSEDWSTFWGAQVLRILQRDVSDHCPLLLKSNIIVSSPKPFRFCNHWLLHGHLETPKLDRVEFPSLSERENLGLTAPFVLEEIEEVVLKSDGNKSPGPDGFNFTFVKSFWAMLKGEVRIMFDQFHGNACLPNGLLSYFIALIPKVACPSSLGEFCPISLLGCLYKLIAKVLAARLAKVRNSVVASTQSAFIKVRNLVDGVMVVNEVIDLARKMGRVCLVLKVDFEKAYDSVDWGFLEYMLRRFGFENKWIDWIRACVLWPLFYSSWWRRGEPTMENVWTLKALLRGFELASGLKVNFWKSCLIGVNVSPHFMNMACNFLNCKQGAIPFSYLGLPVGANPRRSSTWDPLINQLRRRLLSWGNRHESRRPRSEGGLGVRDVGKANLSLLIKWRWRLLQKDNAFWKDLLVAKYGPNARLKVHWIGSVLSSRASLWWKDICGLDVREDGSWFTRNMCRRLEDGNSTRFWLDCWVGNLPLCERYPRLFSISTQKEGM</sequence>
<name>A0A392M1M1_9FABA</name>
<evidence type="ECO:0000313" key="2">
    <source>
        <dbReference type="EMBL" id="MCH81237.1"/>
    </source>
</evidence>
<accession>A0A392M1M1</accession>
<dbReference type="Gene3D" id="3.60.10.10">
    <property type="entry name" value="Endonuclease/exonuclease/phosphatase"/>
    <property type="match status" value="1"/>
</dbReference>
<dbReference type="EMBL" id="LXQA010002039">
    <property type="protein sequence ID" value="MCH81237.1"/>
    <property type="molecule type" value="Genomic_DNA"/>
</dbReference>